<dbReference type="GO" id="GO:0046872">
    <property type="term" value="F:metal ion binding"/>
    <property type="evidence" value="ECO:0007669"/>
    <property type="project" value="UniProtKB-KW"/>
</dbReference>
<dbReference type="Proteomes" id="UP000293638">
    <property type="component" value="Unassembled WGS sequence"/>
</dbReference>
<evidence type="ECO:0000313" key="7">
    <source>
        <dbReference type="Proteomes" id="UP000293638"/>
    </source>
</evidence>
<keyword evidence="4 5" id="KW-0732">Signal</keyword>
<sequence length="296" mass="30552">MLAALLACASCASSGAASGATPAADGGPVRVVASTNVWGDVVRQVAGDRASVVSLISDPDQDPHSYEADAKVQLALAKAQVVVENGGGYDDFVRQMLASAGGSRRVIDAVEVSGKTAPPGGELNEHVWYDLPTVEEVATAVATALSATDPAGATAYQQGATRFIGRLHDLEQRDREIGQAHAGEGVGITEPVPGYLLAATGLVDRTPHAFSEAVEEGTDVSPAVLHETLELYSRKRVAVLVYNAQTTGTTTERVLAAARSAGVPVVPVTETLPAGQDFLTWMGETVSRLGHALDGT</sequence>
<dbReference type="PANTHER" id="PTHR42953:SF1">
    <property type="entry name" value="METAL-BINDING PROTEIN HI_0362-RELATED"/>
    <property type="match status" value="1"/>
</dbReference>
<dbReference type="EMBL" id="SGXD01000002">
    <property type="protein sequence ID" value="RZS89621.1"/>
    <property type="molecule type" value="Genomic_DNA"/>
</dbReference>
<evidence type="ECO:0000256" key="5">
    <source>
        <dbReference type="SAM" id="SignalP"/>
    </source>
</evidence>
<dbReference type="InterPro" id="IPR050492">
    <property type="entry name" value="Bact_metal-bind_prot9"/>
</dbReference>
<evidence type="ECO:0000256" key="3">
    <source>
        <dbReference type="ARBA" id="ARBA00022723"/>
    </source>
</evidence>
<dbReference type="GO" id="GO:0030313">
    <property type="term" value="C:cell envelope"/>
    <property type="evidence" value="ECO:0007669"/>
    <property type="project" value="UniProtKB-SubCell"/>
</dbReference>
<name>A0A4Q7NRF5_9ACTN</name>
<dbReference type="GO" id="GO:0030001">
    <property type="term" value="P:metal ion transport"/>
    <property type="evidence" value="ECO:0007669"/>
    <property type="project" value="InterPro"/>
</dbReference>
<reference evidence="6 7" key="1">
    <citation type="submission" date="2019-02" db="EMBL/GenBank/DDBJ databases">
        <title>Genomic Encyclopedia of Type Strains, Phase IV (KMG-IV): sequencing the most valuable type-strain genomes for metagenomic binning, comparative biology and taxonomic classification.</title>
        <authorList>
            <person name="Goeker M."/>
        </authorList>
    </citation>
    <scope>NUCLEOTIDE SEQUENCE [LARGE SCALE GENOMIC DNA]</scope>
    <source>
        <strain evidence="6 7">DSM 45622</strain>
    </source>
</reference>
<proteinExistence type="predicted"/>
<keyword evidence="7" id="KW-1185">Reference proteome</keyword>
<evidence type="ECO:0000256" key="4">
    <source>
        <dbReference type="ARBA" id="ARBA00022729"/>
    </source>
</evidence>
<dbReference type="AlphaFoldDB" id="A0A4Q7NRF5"/>
<feature type="signal peptide" evidence="5">
    <location>
        <begin position="1"/>
        <end position="19"/>
    </location>
</feature>
<comment type="caution">
    <text evidence="6">The sequence shown here is derived from an EMBL/GenBank/DDBJ whole genome shotgun (WGS) entry which is preliminary data.</text>
</comment>
<dbReference type="SUPFAM" id="SSF53807">
    <property type="entry name" value="Helical backbone' metal receptor"/>
    <property type="match status" value="1"/>
</dbReference>
<organism evidence="6 7">
    <name type="scientific">Motilibacter rhizosphaerae</name>
    <dbReference type="NCBI Taxonomy" id="598652"/>
    <lineage>
        <taxon>Bacteria</taxon>
        <taxon>Bacillati</taxon>
        <taxon>Actinomycetota</taxon>
        <taxon>Actinomycetes</taxon>
        <taxon>Motilibacterales</taxon>
        <taxon>Motilibacteraceae</taxon>
        <taxon>Motilibacter</taxon>
    </lineage>
</organism>
<dbReference type="InterPro" id="IPR006127">
    <property type="entry name" value="ZnuA-like"/>
</dbReference>
<dbReference type="Pfam" id="PF01297">
    <property type="entry name" value="ZnuA"/>
    <property type="match status" value="1"/>
</dbReference>
<dbReference type="Gene3D" id="3.40.50.1980">
    <property type="entry name" value="Nitrogenase molybdenum iron protein domain"/>
    <property type="match status" value="1"/>
</dbReference>
<keyword evidence="2" id="KW-0813">Transport</keyword>
<evidence type="ECO:0000313" key="6">
    <source>
        <dbReference type="EMBL" id="RZS89621.1"/>
    </source>
</evidence>
<gene>
    <name evidence="6" type="ORF">EV189_1389</name>
</gene>
<dbReference type="PANTHER" id="PTHR42953">
    <property type="entry name" value="HIGH-AFFINITY ZINC UPTAKE SYSTEM PROTEIN ZNUA-RELATED"/>
    <property type="match status" value="1"/>
</dbReference>
<accession>A0A4Q7NRF5</accession>
<comment type="subcellular location">
    <subcellularLocation>
        <location evidence="1">Cell envelope</location>
    </subcellularLocation>
</comment>
<protein>
    <submittedName>
        <fullName evidence="6">Zinc/manganese transport system substrate-binding protein</fullName>
    </submittedName>
</protein>
<feature type="chain" id="PRO_5020522438" evidence="5">
    <location>
        <begin position="20"/>
        <end position="296"/>
    </location>
</feature>
<keyword evidence="3" id="KW-0479">Metal-binding</keyword>
<evidence type="ECO:0000256" key="2">
    <source>
        <dbReference type="ARBA" id="ARBA00022448"/>
    </source>
</evidence>
<evidence type="ECO:0000256" key="1">
    <source>
        <dbReference type="ARBA" id="ARBA00004196"/>
    </source>
</evidence>